<dbReference type="EMBL" id="AP025591">
    <property type="protein sequence ID" value="BDG01644.1"/>
    <property type="molecule type" value="Genomic_DNA"/>
</dbReference>
<evidence type="ECO:0008006" key="4">
    <source>
        <dbReference type="Google" id="ProtNLM"/>
    </source>
</evidence>
<sequence length="267" mass="27872">MTGRAVRAALASALVALVAAPAPGRAGPPYVTDDPEPVDYRHWELYLASQWSRDRDGSFTGTAPHLEVNYGVLPEVQLHAIAPLAVARAAGGPTEWGPGDLELGAKIRVLDETASRPQVGVFPLLELPTGSASRGLGTGEVQVFLPLWIQKSFGPWTTYGGGGWWLTRGEGSRDHAALGWMVQREVADGVTPGIEVFHTAADTVGGTGETRVAAGLVVDLSSVHHLLASFGRTFGGGDALQAYVAWQITLGPGLGGGPPAPGPEPHR</sequence>
<gene>
    <name evidence="2" type="ORF">AMOR_06400</name>
</gene>
<keyword evidence="3" id="KW-1185">Reference proteome</keyword>
<organism evidence="2 3">
    <name type="scientific">Anaeromyxobacter oryzae</name>
    <dbReference type="NCBI Taxonomy" id="2918170"/>
    <lineage>
        <taxon>Bacteria</taxon>
        <taxon>Pseudomonadati</taxon>
        <taxon>Myxococcota</taxon>
        <taxon>Myxococcia</taxon>
        <taxon>Myxococcales</taxon>
        <taxon>Cystobacterineae</taxon>
        <taxon>Anaeromyxobacteraceae</taxon>
        <taxon>Anaeromyxobacter</taxon>
    </lineage>
</organism>
<evidence type="ECO:0000313" key="2">
    <source>
        <dbReference type="EMBL" id="BDG01644.1"/>
    </source>
</evidence>
<accession>A0ABM7WQA0</accession>
<feature type="signal peptide" evidence="1">
    <location>
        <begin position="1"/>
        <end position="26"/>
    </location>
</feature>
<protein>
    <recommendedName>
        <fullName evidence="4">Transporter</fullName>
    </recommendedName>
</protein>
<dbReference type="RefSeq" id="WP_248358366.1">
    <property type="nucleotide sequence ID" value="NZ_AP025591.1"/>
</dbReference>
<feature type="chain" id="PRO_5045824453" description="Transporter" evidence="1">
    <location>
        <begin position="27"/>
        <end position="267"/>
    </location>
</feature>
<proteinExistence type="predicted"/>
<keyword evidence="1" id="KW-0732">Signal</keyword>
<reference evidence="3" key="1">
    <citation type="journal article" date="2022" name="Int. J. Syst. Evol. Microbiol.">
        <title>Anaeromyxobacter oryzae sp. nov., Anaeromyxobacter diazotrophicus sp. nov. and Anaeromyxobacter paludicola sp. nov., isolated from paddy soils.</title>
        <authorList>
            <person name="Itoh H."/>
            <person name="Xu Z."/>
            <person name="Mise K."/>
            <person name="Masuda Y."/>
            <person name="Ushijima N."/>
            <person name="Hayakawa C."/>
            <person name="Shiratori Y."/>
            <person name="Senoo K."/>
        </authorList>
    </citation>
    <scope>NUCLEOTIDE SEQUENCE [LARGE SCALE GENOMIC DNA]</scope>
    <source>
        <strain evidence="3">Red232</strain>
    </source>
</reference>
<dbReference type="Proteomes" id="UP001162891">
    <property type="component" value="Chromosome"/>
</dbReference>
<name>A0ABM7WQA0_9BACT</name>
<evidence type="ECO:0000313" key="3">
    <source>
        <dbReference type="Proteomes" id="UP001162891"/>
    </source>
</evidence>
<evidence type="ECO:0000256" key="1">
    <source>
        <dbReference type="SAM" id="SignalP"/>
    </source>
</evidence>